<dbReference type="AlphaFoldDB" id="A0A4Y2SBI8"/>
<evidence type="ECO:0000313" key="1">
    <source>
        <dbReference type="EMBL" id="GBN85588.1"/>
    </source>
</evidence>
<sequence length="128" mass="14753">MFSRISHSHFKCRGENKVQMALITTRIPISANFPPHKSKGLPHFNSKQEPSTRLPAVLSFVIFRNEAVLPLGTGKARSLLSKNRRNPTWDCQQKNGSHCFSVYHFTPFQGHRAKRSPISFQHEEDRQR</sequence>
<reference evidence="1 2" key="1">
    <citation type="journal article" date="2019" name="Sci. Rep.">
        <title>Orb-weaving spider Araneus ventricosus genome elucidates the spidroin gene catalogue.</title>
        <authorList>
            <person name="Kono N."/>
            <person name="Nakamura H."/>
            <person name="Ohtoshi R."/>
            <person name="Moran D.A.P."/>
            <person name="Shinohara A."/>
            <person name="Yoshida Y."/>
            <person name="Fujiwara M."/>
            <person name="Mori M."/>
            <person name="Tomita M."/>
            <person name="Arakawa K."/>
        </authorList>
    </citation>
    <scope>NUCLEOTIDE SEQUENCE [LARGE SCALE GENOMIC DNA]</scope>
</reference>
<name>A0A4Y2SBI8_ARAVE</name>
<keyword evidence="2" id="KW-1185">Reference proteome</keyword>
<evidence type="ECO:0000313" key="2">
    <source>
        <dbReference type="Proteomes" id="UP000499080"/>
    </source>
</evidence>
<comment type="caution">
    <text evidence="1">The sequence shown here is derived from an EMBL/GenBank/DDBJ whole genome shotgun (WGS) entry which is preliminary data.</text>
</comment>
<organism evidence="1 2">
    <name type="scientific">Araneus ventricosus</name>
    <name type="common">Orbweaver spider</name>
    <name type="synonym">Epeira ventricosa</name>
    <dbReference type="NCBI Taxonomy" id="182803"/>
    <lineage>
        <taxon>Eukaryota</taxon>
        <taxon>Metazoa</taxon>
        <taxon>Ecdysozoa</taxon>
        <taxon>Arthropoda</taxon>
        <taxon>Chelicerata</taxon>
        <taxon>Arachnida</taxon>
        <taxon>Araneae</taxon>
        <taxon>Araneomorphae</taxon>
        <taxon>Entelegynae</taxon>
        <taxon>Araneoidea</taxon>
        <taxon>Araneidae</taxon>
        <taxon>Araneus</taxon>
    </lineage>
</organism>
<proteinExistence type="predicted"/>
<gene>
    <name evidence="1" type="ORF">AVEN_106502_1</name>
</gene>
<protein>
    <submittedName>
        <fullName evidence="1">Uncharacterized protein</fullName>
    </submittedName>
</protein>
<accession>A0A4Y2SBI8</accession>
<dbReference type="Proteomes" id="UP000499080">
    <property type="component" value="Unassembled WGS sequence"/>
</dbReference>
<dbReference type="EMBL" id="BGPR01020849">
    <property type="protein sequence ID" value="GBN85588.1"/>
    <property type="molecule type" value="Genomic_DNA"/>
</dbReference>